<dbReference type="Proteomes" id="UP000648908">
    <property type="component" value="Unassembled WGS sequence"/>
</dbReference>
<keyword evidence="2" id="KW-0812">Transmembrane</keyword>
<feature type="transmembrane region" description="Helical" evidence="2">
    <location>
        <begin position="92"/>
        <end position="110"/>
    </location>
</feature>
<proteinExistence type="predicted"/>
<dbReference type="NCBIfam" id="TIGR02123">
    <property type="entry name" value="TRAP_fused"/>
    <property type="match status" value="1"/>
</dbReference>
<dbReference type="AlphaFoldDB" id="A0A8K0V739"/>
<keyword evidence="2" id="KW-1133">Transmembrane helix</keyword>
<feature type="transmembrane region" description="Helical" evidence="2">
    <location>
        <begin position="443"/>
        <end position="463"/>
    </location>
</feature>
<name>A0A8K0V739_9RHOB</name>
<organism evidence="4 5">
    <name type="scientific">Szabonella alba</name>
    <dbReference type="NCBI Taxonomy" id="2804194"/>
    <lineage>
        <taxon>Bacteria</taxon>
        <taxon>Pseudomonadati</taxon>
        <taxon>Pseudomonadota</taxon>
        <taxon>Alphaproteobacteria</taxon>
        <taxon>Rhodobacterales</taxon>
        <taxon>Paracoccaceae</taxon>
        <taxon>Szabonella</taxon>
    </lineage>
</organism>
<feature type="transmembrane region" description="Helical" evidence="2">
    <location>
        <begin position="698"/>
        <end position="726"/>
    </location>
</feature>
<feature type="transmembrane region" description="Helical" evidence="2">
    <location>
        <begin position="250"/>
        <end position="273"/>
    </location>
</feature>
<dbReference type="InterPro" id="IPR010656">
    <property type="entry name" value="DctM"/>
</dbReference>
<keyword evidence="1" id="KW-0997">Cell inner membrane</keyword>
<gene>
    <name evidence="4" type="ORF">JL811_05505</name>
</gene>
<feature type="transmembrane region" description="Helical" evidence="2">
    <location>
        <begin position="497"/>
        <end position="518"/>
    </location>
</feature>
<keyword evidence="1" id="KW-0813">Transport</keyword>
<feature type="transmembrane region" description="Helical" evidence="2">
    <location>
        <begin position="376"/>
        <end position="397"/>
    </location>
</feature>
<evidence type="ECO:0000259" key="3">
    <source>
        <dbReference type="Pfam" id="PF06808"/>
    </source>
</evidence>
<dbReference type="GO" id="GO:0022857">
    <property type="term" value="F:transmembrane transporter activity"/>
    <property type="evidence" value="ECO:0007669"/>
    <property type="project" value="UniProtKB-UniRule"/>
</dbReference>
<dbReference type="Pfam" id="PF06808">
    <property type="entry name" value="DctM"/>
    <property type="match status" value="1"/>
</dbReference>
<sequence>MTTTPKDNDLSPEEMEALVRKYDNETNFRRLGGVTGLLVAGASIVLSIFHIYTSGFGLLSEVLHRSVHMAFIMPLVFLLFPRPTHDRMGRAWGFGLAFAAFYIFLGWTLADALSDRIPLAAQWGLIGVTVLLAATALPARGFGGQGDRLAPFDWPLAIAGGASSLYLILFFDSIFIQNVGFPQPLDYIMGLLAIIMVLEAARRTMGETLPVIGTLALLYAIFGPYLPGDLAHRGYNIIRLVNHLYLGTEGIYGIAIGVVATFVFHFVLFGVLAQKSGLGQLFIDLASIVAGRYSGGPAKVAVVSSGFFGMISGSPIANTVTTGAFTIPMMKAKGFSGRFAAAVEASASCGGQVTPPIMGAAAFVMTEMLGIPYNELILIAIIPAAFHYLSTLFMVHLEAKRLGLSGIDKDKLPQFREVLGRSWHLFIPLIVMVTMLLMKYTPFLAAFWGIILTIVCSYIPLILQIFGLGRGMDASSALTPVRLKDALENGAQQSISITAACACVGFILGVTTLTGMGFKFSGAVIDGAAWLGATLTALDPLDLFTQNDVTLFFALIMVAVACIVMGAGIPTTPTYIILAAIAAPALQNLGVPLLATHFFVFYYGVLADITPPVALAAYAGAGIAKSDPMQTGMTAFRLSMGKALVPMMFVYAPSLLFIDWQFWDFTLALSSGILSIIALSVAYIGFFKTEVARWEKPVLTVAGLALVLHNVVLIAIGAAVVLTILWRNHVKAQGQGPRPMGMVQE</sequence>
<evidence type="ECO:0000256" key="2">
    <source>
        <dbReference type="SAM" id="Phobius"/>
    </source>
</evidence>
<comment type="subcellular location">
    <subcellularLocation>
        <location evidence="1">Cell inner membrane</location>
        <topology evidence="1">Multi-pass membrane protein</topology>
    </subcellularLocation>
</comment>
<keyword evidence="5" id="KW-1185">Reference proteome</keyword>
<feature type="transmembrane region" description="Helical" evidence="2">
    <location>
        <begin position="575"/>
        <end position="595"/>
    </location>
</feature>
<feature type="transmembrane region" description="Helical" evidence="2">
    <location>
        <begin position="63"/>
        <end position="80"/>
    </location>
</feature>
<feature type="transmembrane region" description="Helical" evidence="2">
    <location>
        <begin position="601"/>
        <end position="623"/>
    </location>
</feature>
<protein>
    <submittedName>
        <fullName evidence="4">TRAP transporter permease</fullName>
    </submittedName>
</protein>
<feature type="transmembrane region" description="Helical" evidence="2">
    <location>
        <begin position="643"/>
        <end position="662"/>
    </location>
</feature>
<feature type="transmembrane region" description="Helical" evidence="2">
    <location>
        <begin position="549"/>
        <end position="568"/>
    </location>
</feature>
<keyword evidence="1" id="KW-1003">Cell membrane</keyword>
<reference evidence="4" key="1">
    <citation type="submission" date="2021-01" db="EMBL/GenBank/DDBJ databases">
        <title>Tabrizicola alba sp. nov. a motile alkaliphilic bacterium isolated from a soda lake.</title>
        <authorList>
            <person name="Szuroczki S."/>
            <person name="Abbaszade G."/>
            <person name="Schumann P."/>
            <person name="Toth E."/>
        </authorList>
    </citation>
    <scope>NUCLEOTIDE SEQUENCE</scope>
    <source>
        <strain evidence="4">DMG-N-6</strain>
    </source>
</reference>
<evidence type="ECO:0000313" key="4">
    <source>
        <dbReference type="EMBL" id="MBL4916672.1"/>
    </source>
</evidence>
<feature type="transmembrane region" description="Helical" evidence="2">
    <location>
        <begin position="208"/>
        <end position="226"/>
    </location>
</feature>
<dbReference type="EMBL" id="JAESVN010000002">
    <property type="protein sequence ID" value="MBL4916672.1"/>
    <property type="molecule type" value="Genomic_DNA"/>
</dbReference>
<dbReference type="PANTHER" id="PTHR43849:SF2">
    <property type="entry name" value="BLL3936 PROTEIN"/>
    <property type="match status" value="1"/>
</dbReference>
<feature type="transmembrane region" description="Helical" evidence="2">
    <location>
        <begin position="122"/>
        <end position="142"/>
    </location>
</feature>
<feature type="domain" description="TRAP C4-dicarboxylate transport system permease DctM subunit" evidence="3">
    <location>
        <begin position="192"/>
        <end position="661"/>
    </location>
</feature>
<feature type="transmembrane region" description="Helical" evidence="2">
    <location>
        <begin position="181"/>
        <end position="201"/>
    </location>
</feature>
<feature type="transmembrane region" description="Helical" evidence="2">
    <location>
        <begin position="668"/>
        <end position="686"/>
    </location>
</feature>
<dbReference type="RefSeq" id="WP_202687494.1">
    <property type="nucleotide sequence ID" value="NZ_JAESVN010000002.1"/>
</dbReference>
<comment type="caution">
    <text evidence="4">The sequence shown here is derived from an EMBL/GenBank/DDBJ whole genome shotgun (WGS) entry which is preliminary data.</text>
</comment>
<feature type="transmembrane region" description="Helical" evidence="2">
    <location>
        <begin position="31"/>
        <end position="51"/>
    </location>
</feature>
<evidence type="ECO:0000313" key="5">
    <source>
        <dbReference type="Proteomes" id="UP000648908"/>
    </source>
</evidence>
<feature type="transmembrane region" description="Helical" evidence="2">
    <location>
        <begin position="418"/>
        <end position="437"/>
    </location>
</feature>
<accession>A0A8K0V739</accession>
<comment type="function">
    <text evidence="1">Part of the tripartite ATP-independent periplasmic (TRAP) transport system.</text>
</comment>
<dbReference type="InterPro" id="IPR011853">
    <property type="entry name" value="TRAP_DctM-Dct_fused"/>
</dbReference>
<dbReference type="GO" id="GO:0005886">
    <property type="term" value="C:plasma membrane"/>
    <property type="evidence" value="ECO:0007669"/>
    <property type="project" value="UniProtKB-SubCell"/>
</dbReference>
<keyword evidence="2" id="KW-0472">Membrane</keyword>
<evidence type="ECO:0000256" key="1">
    <source>
        <dbReference type="RuleBase" id="RU369079"/>
    </source>
</evidence>
<feature type="transmembrane region" description="Helical" evidence="2">
    <location>
        <begin position="154"/>
        <end position="175"/>
    </location>
</feature>
<dbReference type="PANTHER" id="PTHR43849">
    <property type="entry name" value="BLL3936 PROTEIN"/>
    <property type="match status" value="1"/>
</dbReference>